<evidence type="ECO:0000313" key="9">
    <source>
        <dbReference type="Proteomes" id="UP001578633"/>
    </source>
</evidence>
<evidence type="ECO:0000256" key="1">
    <source>
        <dbReference type="ARBA" id="ARBA00004123"/>
    </source>
</evidence>
<reference evidence="8 9" key="1">
    <citation type="submission" date="2024-09" db="EMBL/GenBank/DDBJ databases">
        <title>T2T genomes of carrot and Alternaria dauci and their utility for understanding host-pathogen interaction during carrot leaf blight disease.</title>
        <authorList>
            <person name="Liu W."/>
            <person name="Xu S."/>
            <person name="Ou C."/>
            <person name="Liu X."/>
            <person name="Zhuang F."/>
            <person name="Deng X.W."/>
        </authorList>
    </citation>
    <scope>NUCLEOTIDE SEQUENCE [LARGE SCALE GENOMIC DNA]</scope>
    <source>
        <strain evidence="8 9">A2016</strain>
    </source>
</reference>
<keyword evidence="2" id="KW-0479">Metal-binding</keyword>
<comment type="caution">
    <text evidence="8">The sequence shown here is derived from an EMBL/GenBank/DDBJ whole genome shotgun (WGS) entry which is preliminary data.</text>
</comment>
<keyword evidence="9" id="KW-1185">Reference proteome</keyword>
<keyword evidence="6" id="KW-0804">Transcription</keyword>
<comment type="subcellular location">
    <subcellularLocation>
        <location evidence="1">Nucleus</location>
    </subcellularLocation>
</comment>
<dbReference type="PANTHER" id="PTHR47782">
    <property type="entry name" value="ZN(II)2CYS6 TRANSCRIPTION FACTOR (EUROFUNG)-RELATED"/>
    <property type="match status" value="1"/>
</dbReference>
<protein>
    <submittedName>
        <fullName evidence="8">Uncharacterized protein</fullName>
    </submittedName>
</protein>
<dbReference type="PANTHER" id="PTHR47782:SF12">
    <property type="entry name" value="ZN(II)2CYS6 TRANSCRIPTION FACTOR (EUROFUNG)"/>
    <property type="match status" value="1"/>
</dbReference>
<dbReference type="GeneID" id="96083756"/>
<evidence type="ECO:0000256" key="6">
    <source>
        <dbReference type="ARBA" id="ARBA00023163"/>
    </source>
</evidence>
<evidence type="ECO:0000256" key="4">
    <source>
        <dbReference type="ARBA" id="ARBA00023015"/>
    </source>
</evidence>
<evidence type="ECO:0000256" key="2">
    <source>
        <dbReference type="ARBA" id="ARBA00022723"/>
    </source>
</evidence>
<evidence type="ECO:0000256" key="7">
    <source>
        <dbReference type="ARBA" id="ARBA00023242"/>
    </source>
</evidence>
<dbReference type="RefSeq" id="XP_069309981.1">
    <property type="nucleotide sequence ID" value="XM_069448709.1"/>
</dbReference>
<accession>A0ABR3USX2</accession>
<sequence>MLYRPTKANVVGSAGDWSVQASSQACLMFRKTQIDRQIAQPWLALLVQFQSGITLLYCFWATPPEQRTENYFSLDVPDALRACSNILAIMADRWAKAECLRDVFELLAREIPLVDRPNKPPTRLSEKTVTTIEAQLPQVRALVVHRPVLRMIDEMIHEDFPRSTQISQPPSVAGMLGPIQQEPGNHFNTQLQQINANFQMPFAMQQPFEYGIAEPGLQDLDIEGLLSFPGVFDFDGWT</sequence>
<evidence type="ECO:0000313" key="8">
    <source>
        <dbReference type="EMBL" id="KAL1799397.1"/>
    </source>
</evidence>
<keyword evidence="3" id="KW-0862">Zinc</keyword>
<evidence type="ECO:0000256" key="3">
    <source>
        <dbReference type="ARBA" id="ARBA00022833"/>
    </source>
</evidence>
<keyword evidence="4" id="KW-0805">Transcription regulation</keyword>
<dbReference type="Proteomes" id="UP001578633">
    <property type="component" value="Chromosome 2"/>
</dbReference>
<proteinExistence type="predicted"/>
<dbReference type="InterPro" id="IPR052202">
    <property type="entry name" value="Yeast_MetPath_Reg"/>
</dbReference>
<keyword evidence="7" id="KW-0539">Nucleus</keyword>
<keyword evidence="5" id="KW-0238">DNA-binding</keyword>
<gene>
    <name evidence="8" type="ORF">ACET3X_003434</name>
</gene>
<organism evidence="8 9">
    <name type="scientific">Alternaria dauci</name>
    <dbReference type="NCBI Taxonomy" id="48095"/>
    <lineage>
        <taxon>Eukaryota</taxon>
        <taxon>Fungi</taxon>
        <taxon>Dikarya</taxon>
        <taxon>Ascomycota</taxon>
        <taxon>Pezizomycotina</taxon>
        <taxon>Dothideomycetes</taxon>
        <taxon>Pleosporomycetidae</taxon>
        <taxon>Pleosporales</taxon>
        <taxon>Pleosporineae</taxon>
        <taxon>Pleosporaceae</taxon>
        <taxon>Alternaria</taxon>
        <taxon>Alternaria sect. Porri</taxon>
    </lineage>
</organism>
<dbReference type="EMBL" id="JBHGVX010000002">
    <property type="protein sequence ID" value="KAL1799397.1"/>
    <property type="molecule type" value="Genomic_DNA"/>
</dbReference>
<evidence type="ECO:0000256" key="5">
    <source>
        <dbReference type="ARBA" id="ARBA00023125"/>
    </source>
</evidence>
<name>A0ABR3USX2_9PLEO</name>